<keyword evidence="2" id="KW-1185">Reference proteome</keyword>
<reference evidence="2" key="1">
    <citation type="submission" date="2021-01" db="EMBL/GenBank/DDBJ databases">
        <title>Caligus Genome Assembly.</title>
        <authorList>
            <person name="Gallardo-Escarate C."/>
        </authorList>
    </citation>
    <scope>NUCLEOTIDE SEQUENCE [LARGE SCALE GENOMIC DNA]</scope>
</reference>
<gene>
    <name evidence="1" type="ORF">FKW44_011495</name>
</gene>
<feature type="non-terminal residue" evidence="1">
    <location>
        <position position="1"/>
    </location>
</feature>
<dbReference type="Proteomes" id="UP000595437">
    <property type="component" value="Chromosome 7"/>
</dbReference>
<name>A0A7T8HIF3_CALRO</name>
<protein>
    <submittedName>
        <fullName evidence="1">Uncharacterized protein</fullName>
    </submittedName>
</protein>
<dbReference type="EMBL" id="CP045896">
    <property type="protein sequence ID" value="QQP50482.1"/>
    <property type="molecule type" value="Genomic_DNA"/>
</dbReference>
<sequence>SRWRTKFTLHDTLDGVGYLPRQRGDRFLCDKILDKLKLNQVNDYITGCRIWADNCHVEHPDAIIYTDGSKDEQGCTGAGWTITRGDVSIH</sequence>
<organism evidence="1 2">
    <name type="scientific">Caligus rogercresseyi</name>
    <name type="common">Sea louse</name>
    <dbReference type="NCBI Taxonomy" id="217165"/>
    <lineage>
        <taxon>Eukaryota</taxon>
        <taxon>Metazoa</taxon>
        <taxon>Ecdysozoa</taxon>
        <taxon>Arthropoda</taxon>
        <taxon>Crustacea</taxon>
        <taxon>Multicrustacea</taxon>
        <taxon>Hexanauplia</taxon>
        <taxon>Copepoda</taxon>
        <taxon>Siphonostomatoida</taxon>
        <taxon>Caligidae</taxon>
        <taxon>Caligus</taxon>
    </lineage>
</organism>
<accession>A0A7T8HIF3</accession>
<evidence type="ECO:0000313" key="1">
    <source>
        <dbReference type="EMBL" id="QQP50482.1"/>
    </source>
</evidence>
<proteinExistence type="predicted"/>
<dbReference type="AlphaFoldDB" id="A0A7T8HIF3"/>
<evidence type="ECO:0000313" key="2">
    <source>
        <dbReference type="Proteomes" id="UP000595437"/>
    </source>
</evidence>